<dbReference type="EMBL" id="MU155250">
    <property type="protein sequence ID" value="KAF9477822.1"/>
    <property type="molecule type" value="Genomic_DNA"/>
</dbReference>
<reference evidence="2" key="1">
    <citation type="submission" date="2020-11" db="EMBL/GenBank/DDBJ databases">
        <authorList>
            <consortium name="DOE Joint Genome Institute"/>
            <person name="Ahrendt S."/>
            <person name="Riley R."/>
            <person name="Andreopoulos W."/>
            <person name="Labutti K."/>
            <person name="Pangilinan J."/>
            <person name="Ruiz-Duenas F.J."/>
            <person name="Barrasa J.M."/>
            <person name="Sanchez-Garcia M."/>
            <person name="Camarero S."/>
            <person name="Miyauchi S."/>
            <person name="Serrano A."/>
            <person name="Linde D."/>
            <person name="Babiker R."/>
            <person name="Drula E."/>
            <person name="Ayuso-Fernandez I."/>
            <person name="Pacheco R."/>
            <person name="Padilla G."/>
            <person name="Ferreira P."/>
            <person name="Barriuso J."/>
            <person name="Kellner H."/>
            <person name="Castanera R."/>
            <person name="Alfaro M."/>
            <person name="Ramirez L."/>
            <person name="Pisabarro A.G."/>
            <person name="Kuo A."/>
            <person name="Tritt A."/>
            <person name="Lipzen A."/>
            <person name="He G."/>
            <person name="Yan M."/>
            <person name="Ng V."/>
            <person name="Cullen D."/>
            <person name="Martin F."/>
            <person name="Rosso M.-N."/>
            <person name="Henrissat B."/>
            <person name="Hibbett D."/>
            <person name="Martinez A.T."/>
            <person name="Grigoriev I.V."/>
        </authorList>
    </citation>
    <scope>NUCLEOTIDE SEQUENCE</scope>
    <source>
        <strain evidence="2">CIRM-BRFM 674</strain>
    </source>
</reference>
<proteinExistence type="predicted"/>
<name>A0A9P5YY03_9AGAR</name>
<feature type="compositionally biased region" description="Low complexity" evidence="1">
    <location>
        <begin position="406"/>
        <end position="431"/>
    </location>
</feature>
<feature type="region of interest" description="Disordered" evidence="1">
    <location>
        <begin position="149"/>
        <end position="175"/>
    </location>
</feature>
<feature type="region of interest" description="Disordered" evidence="1">
    <location>
        <begin position="627"/>
        <end position="646"/>
    </location>
</feature>
<feature type="region of interest" description="Disordered" evidence="1">
    <location>
        <begin position="227"/>
        <end position="460"/>
    </location>
</feature>
<feature type="compositionally biased region" description="Low complexity" evidence="1">
    <location>
        <begin position="317"/>
        <end position="336"/>
    </location>
</feature>
<evidence type="ECO:0000256" key="1">
    <source>
        <dbReference type="SAM" id="MobiDB-lite"/>
    </source>
</evidence>
<dbReference type="OrthoDB" id="3265311at2759"/>
<keyword evidence="3" id="KW-1185">Reference proteome</keyword>
<accession>A0A9P5YY03</accession>
<feature type="region of interest" description="Disordered" evidence="1">
    <location>
        <begin position="572"/>
        <end position="593"/>
    </location>
</feature>
<feature type="compositionally biased region" description="Polar residues" evidence="1">
    <location>
        <begin position="263"/>
        <end position="295"/>
    </location>
</feature>
<comment type="caution">
    <text evidence="2">The sequence shown here is derived from an EMBL/GenBank/DDBJ whole genome shotgun (WGS) entry which is preliminary data.</text>
</comment>
<feature type="compositionally biased region" description="Polar residues" evidence="1">
    <location>
        <begin position="385"/>
        <end position="395"/>
    </location>
</feature>
<feature type="compositionally biased region" description="Basic and acidic residues" evidence="1">
    <location>
        <begin position="246"/>
        <end position="262"/>
    </location>
</feature>
<feature type="compositionally biased region" description="Low complexity" evidence="1">
    <location>
        <begin position="374"/>
        <end position="384"/>
    </location>
</feature>
<sequence length="684" mass="70506">MPRPPSDVFRPRLPLDPFAAVDVRAPWLVPPNLPHSPPQVILILGEPPPSELLPLLTSPHLARSLLLIASHAPPALPLLPPTTPGPTVRILHLAAPLAIHNAGALRLVALLEKAHRVAARWRLQVSSSSHHALSHPHLLTSASSASLASSSWGGGAGPSKHRGGGGGGAWSGPGSAADRVVQLAESLKTGEFSIVELVVYLPPPPTSFPPTTTATSAAADAAGAWSAAGPGGVGPPAMKMMSSADPRSRDNKPKPKNTDNNRHQGPSQIQGSGTPARSSPTALPTPQIPNPSLNVQRPGGQHHQPEDNAHRYPSPAPSVTESLSSSTTSHAAPSASLGARPKLDSGSVSKNSKRFLTLSPSSTTPDISPPSTPSRPTSSYSVSSFLSANGAQQASGKPRKLRRNSRSSTSSLSVSSSMSHSTHNNAAASISPFAAPHPTEAKRGSSYSKSKKGAKDALGGESGRAFDAILNFLPAGVPDKQLLKHAILVTTLGVRYLESEDLGHHHHPHSSYAPAHSQRHPQSRSSPLPTGHYDTYSGSAAGYASDTTASVRLNTKSSRRFTALSIFSAFAGSSSSSNLSTPESSVPSSPGVGVRSTPDLLAVGMGGSASSSRSGSVLSLVVGGGVGGGGGGGGGRKKGRSQSSYHAPSAFSLHANALSNVNANLHRRRRRCRLRRRGGIAPLR</sequence>
<protein>
    <submittedName>
        <fullName evidence="2">Uncharacterized protein</fullName>
    </submittedName>
</protein>
<feature type="region of interest" description="Disordered" evidence="1">
    <location>
        <begin position="503"/>
        <end position="534"/>
    </location>
</feature>
<organism evidence="2 3">
    <name type="scientific">Pholiota conissans</name>
    <dbReference type="NCBI Taxonomy" id="109636"/>
    <lineage>
        <taxon>Eukaryota</taxon>
        <taxon>Fungi</taxon>
        <taxon>Dikarya</taxon>
        <taxon>Basidiomycota</taxon>
        <taxon>Agaricomycotina</taxon>
        <taxon>Agaricomycetes</taxon>
        <taxon>Agaricomycetidae</taxon>
        <taxon>Agaricales</taxon>
        <taxon>Agaricineae</taxon>
        <taxon>Strophariaceae</taxon>
        <taxon>Pholiota</taxon>
    </lineage>
</organism>
<evidence type="ECO:0000313" key="3">
    <source>
        <dbReference type="Proteomes" id="UP000807469"/>
    </source>
</evidence>
<feature type="compositionally biased region" description="Low complexity" evidence="1">
    <location>
        <begin position="357"/>
        <end position="366"/>
    </location>
</feature>
<evidence type="ECO:0000313" key="2">
    <source>
        <dbReference type="EMBL" id="KAF9477822.1"/>
    </source>
</evidence>
<gene>
    <name evidence="2" type="ORF">BDN70DRAFT_91233</name>
</gene>
<dbReference type="Proteomes" id="UP000807469">
    <property type="component" value="Unassembled WGS sequence"/>
</dbReference>
<dbReference type="AlphaFoldDB" id="A0A9P5YY03"/>